<evidence type="ECO:0008006" key="3">
    <source>
        <dbReference type="Google" id="ProtNLM"/>
    </source>
</evidence>
<dbReference type="EMBL" id="JBEGDP010000027">
    <property type="protein sequence ID" value="MEQ7849052.1"/>
    <property type="molecule type" value="Genomic_DNA"/>
</dbReference>
<keyword evidence="2" id="KW-1185">Reference proteome</keyword>
<sequence length="209" mass="23154">MALVDRTAGLLVTAAPGTGSTALREALLARPGVEEVPAAGEVRRHGVDVKHGTVGELVAAGLLPADHGLRVVTTTRNPFDFYVAEHERTRTRWVHELRDPSSWVHQTPGAVDRIVDAVTTDFGAWVTAAIGRDATPRRINEGHVREADVVLRMEHLERDLRELVGLELAVPPTNVTDRGRAYWRSYDVTTRRLVETAHAADLERFAYRF</sequence>
<reference evidence="1 2" key="1">
    <citation type="submission" date="2024-02" db="EMBL/GenBank/DDBJ databases">
        <title>Full genome sequence of Nocardioides kribbensis.</title>
        <authorList>
            <person name="Poletto B.L."/>
            <person name="Silva G."/>
            <person name="Galante D."/>
            <person name="Campos K.R."/>
            <person name="Santos M.B.N."/>
            <person name="Sacchi C.T."/>
        </authorList>
    </citation>
    <scope>NUCLEOTIDE SEQUENCE [LARGE SCALE GENOMIC DNA]</scope>
    <source>
        <strain evidence="1 2">O4R</strain>
    </source>
</reference>
<dbReference type="Proteomes" id="UP001482520">
    <property type="component" value="Unassembled WGS sequence"/>
</dbReference>
<comment type="caution">
    <text evidence="1">The sequence shown here is derived from an EMBL/GenBank/DDBJ whole genome shotgun (WGS) entry which is preliminary data.</text>
</comment>
<name>A0ABV1P2R6_9ACTN</name>
<dbReference type="RefSeq" id="WP_349805408.1">
    <property type="nucleotide sequence ID" value="NZ_JBEGDP010000027.1"/>
</dbReference>
<organism evidence="1 2">
    <name type="scientific">Nocardioides kribbensis</name>
    <dbReference type="NCBI Taxonomy" id="305517"/>
    <lineage>
        <taxon>Bacteria</taxon>
        <taxon>Bacillati</taxon>
        <taxon>Actinomycetota</taxon>
        <taxon>Actinomycetes</taxon>
        <taxon>Propionibacteriales</taxon>
        <taxon>Nocardioidaceae</taxon>
        <taxon>Nocardioides</taxon>
    </lineage>
</organism>
<gene>
    <name evidence="1" type="ORF">V6R90_17365</name>
</gene>
<evidence type="ECO:0000313" key="2">
    <source>
        <dbReference type="Proteomes" id="UP001482520"/>
    </source>
</evidence>
<evidence type="ECO:0000313" key="1">
    <source>
        <dbReference type="EMBL" id="MEQ7849052.1"/>
    </source>
</evidence>
<protein>
    <recommendedName>
        <fullName evidence="3">Sulfotransferase family protein</fullName>
    </recommendedName>
</protein>
<proteinExistence type="predicted"/>
<accession>A0ABV1P2R6</accession>